<accession>A0A291B9F5</accession>
<feature type="transmembrane region" description="Helical" evidence="1">
    <location>
        <begin position="77"/>
        <end position="96"/>
    </location>
</feature>
<sequence length="316" mass="35768">MSIHYRILKYNNSNFHGHDGIMGYLAFITLLWAFSFSLIGVYLTGQVDEYFSVMSRIVLATLVFLPFLRLKGIPKSLMLKLMVIGALQLGLMYCFYYQSFLYLSVPEVLIFTVFTPIYITLTYDIIHRRFSPWYLMTALLAVLGAMVIKFTSVNPHFLLGFLIVQCANLFFAIGQVSYKVIVERAYINVPQHTIFGFFYLGALCVVVPAFLLLGNQEKFPTKTNQWLILVYLGTVASGMGYFLWNKGVTLVNAGALAVMNNVLVPTGIVINLVIWNQDTDLITLSIGGSLILLSLWLNETWVKKSIALRMHNTNFS</sequence>
<feature type="transmembrane region" description="Helical" evidence="1">
    <location>
        <begin position="21"/>
        <end position="44"/>
    </location>
</feature>
<feature type="transmembrane region" description="Helical" evidence="1">
    <location>
        <begin position="133"/>
        <end position="151"/>
    </location>
</feature>
<dbReference type="Proteomes" id="UP000218160">
    <property type="component" value="Chromosome 1"/>
</dbReference>
<keyword evidence="1" id="KW-0812">Transmembrane</keyword>
<dbReference type="GO" id="GO:0016020">
    <property type="term" value="C:membrane"/>
    <property type="evidence" value="ECO:0007669"/>
    <property type="project" value="InterPro"/>
</dbReference>
<name>A0A291B9F5_9GAMM</name>
<feature type="transmembrane region" description="Helical" evidence="1">
    <location>
        <begin position="256"/>
        <end position="275"/>
    </location>
</feature>
<dbReference type="KEGG" id="elux:BTN50_1129"/>
<dbReference type="AlphaFoldDB" id="A0A291B9F5"/>
<gene>
    <name evidence="3" type="ORF">BTN50_1129</name>
</gene>
<organism evidence="3 4">
    <name type="scientific">Candidatus Enterovibrio altilux</name>
    <dbReference type="NCBI Taxonomy" id="1927128"/>
    <lineage>
        <taxon>Bacteria</taxon>
        <taxon>Pseudomonadati</taxon>
        <taxon>Pseudomonadota</taxon>
        <taxon>Gammaproteobacteria</taxon>
        <taxon>Vibrionales</taxon>
        <taxon>Vibrionaceae</taxon>
        <taxon>Enterovibrio</taxon>
    </lineage>
</organism>
<feature type="transmembrane region" description="Helical" evidence="1">
    <location>
        <begin position="194"/>
        <end position="214"/>
    </location>
</feature>
<evidence type="ECO:0000313" key="3">
    <source>
        <dbReference type="EMBL" id="ATF09622.1"/>
    </source>
</evidence>
<dbReference type="PANTHER" id="PTHR22911">
    <property type="entry name" value="ACYL-MALONYL CONDENSING ENZYME-RELATED"/>
    <property type="match status" value="1"/>
</dbReference>
<evidence type="ECO:0000313" key="4">
    <source>
        <dbReference type="Proteomes" id="UP000218160"/>
    </source>
</evidence>
<dbReference type="PANTHER" id="PTHR22911:SF130">
    <property type="entry name" value="BIOTIN TRANSPORTER"/>
    <property type="match status" value="1"/>
</dbReference>
<dbReference type="InterPro" id="IPR000620">
    <property type="entry name" value="EamA_dom"/>
</dbReference>
<keyword evidence="1" id="KW-0472">Membrane</keyword>
<dbReference type="Pfam" id="PF00892">
    <property type="entry name" value="EamA"/>
    <property type="match status" value="2"/>
</dbReference>
<feature type="transmembrane region" description="Helical" evidence="1">
    <location>
        <begin position="50"/>
        <end position="70"/>
    </location>
</feature>
<reference evidence="4" key="1">
    <citation type="submission" date="2017-04" db="EMBL/GenBank/DDBJ databases">
        <title>Genome evolution of the luminous symbionts of deep sea anglerfish.</title>
        <authorList>
            <person name="Hendry T.A."/>
        </authorList>
    </citation>
    <scope>NUCLEOTIDE SEQUENCE [LARGE SCALE GENOMIC DNA]</scope>
</reference>
<feature type="transmembrane region" description="Helical" evidence="1">
    <location>
        <begin position="157"/>
        <end position="182"/>
    </location>
</feature>
<feature type="transmembrane region" description="Helical" evidence="1">
    <location>
        <begin position="226"/>
        <end position="244"/>
    </location>
</feature>
<feature type="domain" description="EamA" evidence="2">
    <location>
        <begin position="26"/>
        <end position="148"/>
    </location>
</feature>
<dbReference type="SUPFAM" id="SSF103481">
    <property type="entry name" value="Multidrug resistance efflux transporter EmrE"/>
    <property type="match status" value="2"/>
</dbReference>
<proteinExistence type="predicted"/>
<keyword evidence="4" id="KW-1185">Reference proteome</keyword>
<protein>
    <submittedName>
        <fullName evidence="3">Acetate efflux pump, MadN</fullName>
    </submittedName>
</protein>
<feature type="transmembrane region" description="Helical" evidence="1">
    <location>
        <begin position="281"/>
        <end position="302"/>
    </location>
</feature>
<keyword evidence="1" id="KW-1133">Transmembrane helix</keyword>
<evidence type="ECO:0000259" key="2">
    <source>
        <dbReference type="Pfam" id="PF00892"/>
    </source>
</evidence>
<dbReference type="InterPro" id="IPR037185">
    <property type="entry name" value="EmrE-like"/>
</dbReference>
<feature type="transmembrane region" description="Helical" evidence="1">
    <location>
        <begin position="108"/>
        <end position="126"/>
    </location>
</feature>
<evidence type="ECO:0000256" key="1">
    <source>
        <dbReference type="SAM" id="Phobius"/>
    </source>
</evidence>
<feature type="domain" description="EamA" evidence="2">
    <location>
        <begin position="159"/>
        <end position="297"/>
    </location>
</feature>
<dbReference type="EMBL" id="CP020660">
    <property type="protein sequence ID" value="ATF09622.1"/>
    <property type="molecule type" value="Genomic_DNA"/>
</dbReference>